<dbReference type="Pfam" id="PF00035">
    <property type="entry name" value="dsrm"/>
    <property type="match status" value="1"/>
</dbReference>
<evidence type="ECO:0000256" key="2">
    <source>
        <dbReference type="ARBA" id="ARBA00010183"/>
    </source>
</evidence>
<comment type="similarity">
    <text evidence="2">Belongs to the ribonuclease III family.</text>
</comment>
<evidence type="ECO:0000256" key="5">
    <source>
        <dbReference type="ARBA" id="ARBA00022722"/>
    </source>
</evidence>
<reference evidence="13" key="1">
    <citation type="submission" date="2016-01" db="EMBL/GenBank/DDBJ databases">
        <authorList>
            <person name="Mitreva M."/>
            <person name="Pepin K.H."/>
            <person name="Mihindukulasuriya K.A."/>
            <person name="Fulton R."/>
            <person name="Fronick C."/>
            <person name="O'Laughlin M."/>
            <person name="Miner T."/>
            <person name="Herter B."/>
            <person name="Rosa B.A."/>
            <person name="Cordes M."/>
            <person name="Tomlinson C."/>
            <person name="Wollam A."/>
            <person name="Palsikar V.B."/>
            <person name="Mardis E.R."/>
            <person name="Wilson R.K."/>
        </authorList>
    </citation>
    <scope>NUCLEOTIDE SEQUENCE [LARGE SCALE GENOMIC DNA]</scope>
    <source>
        <strain evidence="13">DNF00019</strain>
    </source>
</reference>
<dbReference type="PATRIC" id="fig|1393034.3.peg.1081"/>
<dbReference type="EMBL" id="LSCR01000029">
    <property type="protein sequence ID" value="KXB33883.1"/>
    <property type="molecule type" value="Genomic_DNA"/>
</dbReference>
<feature type="active site" evidence="9">
    <location>
        <position position="126"/>
    </location>
</feature>
<dbReference type="FunFam" id="1.10.1520.10:FF:000001">
    <property type="entry name" value="Ribonuclease 3"/>
    <property type="match status" value="1"/>
</dbReference>
<gene>
    <name evidence="9" type="primary">rnc</name>
    <name evidence="12" type="ORF">HMPREF3192_01113</name>
</gene>
<dbReference type="SUPFAM" id="SSF69065">
    <property type="entry name" value="RNase III domain-like"/>
    <property type="match status" value="1"/>
</dbReference>
<dbReference type="Proteomes" id="UP000070675">
    <property type="component" value="Unassembled WGS sequence"/>
</dbReference>
<comment type="subcellular location">
    <subcellularLocation>
        <location evidence="9">Cytoplasm</location>
    </subcellularLocation>
</comment>
<dbReference type="InterPro" id="IPR000999">
    <property type="entry name" value="RNase_III_dom"/>
</dbReference>
<keyword evidence="7 9" id="KW-0378">Hydrolase</keyword>
<accession>A0A133XSG8</accession>
<keyword evidence="3 9" id="KW-0698">rRNA processing</keyword>
<comment type="catalytic activity">
    <reaction evidence="1 9">
        <text>Endonucleolytic cleavage to 5'-phosphomonoester.</text>
        <dbReference type="EC" id="3.1.26.3"/>
    </reaction>
</comment>
<feature type="binding site" evidence="9">
    <location>
        <position position="126"/>
    </location>
    <ligand>
        <name>Mg(2+)</name>
        <dbReference type="ChEBI" id="CHEBI:18420"/>
    </ligand>
</feature>
<dbReference type="GO" id="GO:0003725">
    <property type="term" value="F:double-stranded RNA binding"/>
    <property type="evidence" value="ECO:0007669"/>
    <property type="project" value="TreeGrafter"/>
</dbReference>
<dbReference type="InterPro" id="IPR011907">
    <property type="entry name" value="RNase_III"/>
</dbReference>
<dbReference type="NCBIfam" id="TIGR02191">
    <property type="entry name" value="RNaseIII"/>
    <property type="match status" value="1"/>
</dbReference>
<evidence type="ECO:0000256" key="6">
    <source>
        <dbReference type="ARBA" id="ARBA00022759"/>
    </source>
</evidence>
<evidence type="ECO:0000256" key="4">
    <source>
        <dbReference type="ARBA" id="ARBA00022664"/>
    </source>
</evidence>
<keyword evidence="9" id="KW-0479">Metal-binding</keyword>
<evidence type="ECO:0000313" key="12">
    <source>
        <dbReference type="EMBL" id="KXB33883.1"/>
    </source>
</evidence>
<dbReference type="PROSITE" id="PS50137">
    <property type="entry name" value="DS_RBD"/>
    <property type="match status" value="1"/>
</dbReference>
<dbReference type="HAMAP" id="MF_00104">
    <property type="entry name" value="RNase_III"/>
    <property type="match status" value="1"/>
</dbReference>
<dbReference type="Gene3D" id="3.30.160.20">
    <property type="match status" value="1"/>
</dbReference>
<keyword evidence="9" id="KW-0819">tRNA processing</keyword>
<dbReference type="OrthoDB" id="9805026at2"/>
<keyword evidence="9" id="KW-0963">Cytoplasm</keyword>
<feature type="active site" evidence="9">
    <location>
        <position position="53"/>
    </location>
</feature>
<dbReference type="GO" id="GO:0010468">
    <property type="term" value="P:regulation of gene expression"/>
    <property type="evidence" value="ECO:0007669"/>
    <property type="project" value="TreeGrafter"/>
</dbReference>
<dbReference type="GO" id="GO:0008033">
    <property type="term" value="P:tRNA processing"/>
    <property type="evidence" value="ECO:0007669"/>
    <property type="project" value="UniProtKB-KW"/>
</dbReference>
<evidence type="ECO:0000256" key="9">
    <source>
        <dbReference type="HAMAP-Rule" id="MF_00104"/>
    </source>
</evidence>
<keyword evidence="9" id="KW-0460">Magnesium</keyword>
<dbReference type="SUPFAM" id="SSF54768">
    <property type="entry name" value="dsRNA-binding domain-like"/>
    <property type="match status" value="1"/>
</dbReference>
<comment type="caution">
    <text evidence="12">The sequence shown here is derived from an EMBL/GenBank/DDBJ whole genome shotgun (WGS) entry which is preliminary data.</text>
</comment>
<dbReference type="CDD" id="cd10845">
    <property type="entry name" value="DSRM_RNAse_III_family"/>
    <property type="match status" value="1"/>
</dbReference>
<organism evidence="12 13">
    <name type="scientific">Atopobium deltae</name>
    <dbReference type="NCBI Taxonomy" id="1393034"/>
    <lineage>
        <taxon>Bacteria</taxon>
        <taxon>Bacillati</taxon>
        <taxon>Actinomycetota</taxon>
        <taxon>Coriobacteriia</taxon>
        <taxon>Coriobacteriales</taxon>
        <taxon>Atopobiaceae</taxon>
        <taxon>Atopobium</taxon>
    </lineage>
</organism>
<keyword evidence="5 9" id="KW-0540">Nuclease</keyword>
<protein>
    <recommendedName>
        <fullName evidence="9">Ribonuclease 3</fullName>
        <ecNumber evidence="9">3.1.26.3</ecNumber>
    </recommendedName>
    <alternativeName>
        <fullName evidence="9">Ribonuclease III</fullName>
        <shortName evidence="9">RNase III</shortName>
    </alternativeName>
</protein>
<feature type="binding site" evidence="9">
    <location>
        <position position="49"/>
    </location>
    <ligand>
        <name>Mg(2+)</name>
        <dbReference type="ChEBI" id="CHEBI:18420"/>
    </ligand>
</feature>
<dbReference type="STRING" id="1393034.HMPREF3192_01113"/>
<comment type="subunit">
    <text evidence="9">Homodimer.</text>
</comment>
<dbReference type="PROSITE" id="PS50142">
    <property type="entry name" value="RNASE_3_2"/>
    <property type="match status" value="1"/>
</dbReference>
<evidence type="ECO:0000313" key="13">
    <source>
        <dbReference type="Proteomes" id="UP000070675"/>
    </source>
</evidence>
<dbReference type="PROSITE" id="PS00517">
    <property type="entry name" value="RNASE_3_1"/>
    <property type="match status" value="1"/>
</dbReference>
<dbReference type="Gene3D" id="1.10.1520.10">
    <property type="entry name" value="Ribonuclease III domain"/>
    <property type="match status" value="1"/>
</dbReference>
<dbReference type="PANTHER" id="PTHR11207">
    <property type="entry name" value="RIBONUCLEASE III"/>
    <property type="match status" value="1"/>
</dbReference>
<evidence type="ECO:0000256" key="8">
    <source>
        <dbReference type="ARBA" id="ARBA00022884"/>
    </source>
</evidence>
<evidence type="ECO:0000256" key="3">
    <source>
        <dbReference type="ARBA" id="ARBA00022552"/>
    </source>
</evidence>
<dbReference type="SMART" id="SM00535">
    <property type="entry name" value="RIBOc"/>
    <property type="match status" value="1"/>
</dbReference>
<feature type="binding site" evidence="9">
    <location>
        <position position="123"/>
    </location>
    <ligand>
        <name>Mg(2+)</name>
        <dbReference type="ChEBI" id="CHEBI:18420"/>
    </ligand>
</feature>
<keyword evidence="8 9" id="KW-0694">RNA-binding</keyword>
<evidence type="ECO:0000259" key="11">
    <source>
        <dbReference type="PROSITE" id="PS50142"/>
    </source>
</evidence>
<keyword evidence="13" id="KW-1185">Reference proteome</keyword>
<evidence type="ECO:0000256" key="1">
    <source>
        <dbReference type="ARBA" id="ARBA00000109"/>
    </source>
</evidence>
<dbReference type="CDD" id="cd00593">
    <property type="entry name" value="RIBOc"/>
    <property type="match status" value="1"/>
</dbReference>
<comment type="function">
    <text evidence="9">Digests double-stranded RNA. Involved in the processing of primary rRNA transcript to yield the immediate precursors to the large and small rRNAs (23S and 16S). Processes some mRNAs, and tRNAs when they are encoded in the rRNA operon. Processes pre-crRNA and tracrRNA of type II CRISPR loci if present in the organism.</text>
</comment>
<dbReference type="Pfam" id="PF14622">
    <property type="entry name" value="Ribonucleas_3_3"/>
    <property type="match status" value="1"/>
</dbReference>
<dbReference type="GO" id="GO:0004525">
    <property type="term" value="F:ribonuclease III activity"/>
    <property type="evidence" value="ECO:0007669"/>
    <property type="project" value="UniProtKB-UniRule"/>
</dbReference>
<dbReference type="GO" id="GO:0005737">
    <property type="term" value="C:cytoplasm"/>
    <property type="evidence" value="ECO:0007669"/>
    <property type="project" value="UniProtKB-SubCell"/>
</dbReference>
<evidence type="ECO:0000256" key="7">
    <source>
        <dbReference type="ARBA" id="ARBA00022801"/>
    </source>
</evidence>
<sequence length="255" mass="27604">MAQATNAQITQAEKIIGYQFKNKELIRRALTHPSATEYVGRSYSYERLEFLGDSILGGMVAVDLFSRFPDIDEGGLTRIKISLVSGATLSRVAQDLGIVQCIYFGSSERRRGEGRGIHSALENVYEAIVGALYLDAGFAIAHAFVVRSLAPYMSADLSQVAIDPKSQLQILTLQGFHIKPEYAIVSQDGPAHTPNFTAEVRVRDILVGTGCGNSKKHAEAAAAKAALESIGDAPIEAFLAQARTKKHEGSHEAER</sequence>
<dbReference type="EC" id="3.1.26.3" evidence="9"/>
<dbReference type="GO" id="GO:0046872">
    <property type="term" value="F:metal ion binding"/>
    <property type="evidence" value="ECO:0007669"/>
    <property type="project" value="UniProtKB-KW"/>
</dbReference>
<feature type="domain" description="DRBM" evidence="10">
    <location>
        <begin position="163"/>
        <end position="232"/>
    </location>
</feature>
<dbReference type="SMART" id="SM00358">
    <property type="entry name" value="DSRM"/>
    <property type="match status" value="1"/>
</dbReference>
<dbReference type="RefSeq" id="WP_066305946.1">
    <property type="nucleotide sequence ID" value="NZ_KQ959507.1"/>
</dbReference>
<keyword evidence="9" id="KW-0699">rRNA-binding</keyword>
<dbReference type="PANTHER" id="PTHR11207:SF0">
    <property type="entry name" value="RIBONUCLEASE 3"/>
    <property type="match status" value="1"/>
</dbReference>
<proteinExistence type="inferred from homology"/>
<evidence type="ECO:0000259" key="10">
    <source>
        <dbReference type="PROSITE" id="PS50137"/>
    </source>
</evidence>
<dbReference type="GO" id="GO:0019843">
    <property type="term" value="F:rRNA binding"/>
    <property type="evidence" value="ECO:0007669"/>
    <property type="project" value="UniProtKB-KW"/>
</dbReference>
<dbReference type="InterPro" id="IPR036389">
    <property type="entry name" value="RNase_III_sf"/>
</dbReference>
<dbReference type="AlphaFoldDB" id="A0A133XSG8"/>
<feature type="domain" description="RNase III" evidence="11">
    <location>
        <begin position="9"/>
        <end position="137"/>
    </location>
</feature>
<name>A0A133XSG8_9ACTN</name>
<keyword evidence="6 9" id="KW-0255">Endonuclease</keyword>
<dbReference type="GO" id="GO:0006397">
    <property type="term" value="P:mRNA processing"/>
    <property type="evidence" value="ECO:0007669"/>
    <property type="project" value="UniProtKB-UniRule"/>
</dbReference>
<keyword evidence="4 9" id="KW-0507">mRNA processing</keyword>
<dbReference type="InterPro" id="IPR014720">
    <property type="entry name" value="dsRBD_dom"/>
</dbReference>
<dbReference type="GO" id="GO:0006364">
    <property type="term" value="P:rRNA processing"/>
    <property type="evidence" value="ECO:0007669"/>
    <property type="project" value="UniProtKB-UniRule"/>
</dbReference>
<comment type="cofactor">
    <cofactor evidence="9">
        <name>Mg(2+)</name>
        <dbReference type="ChEBI" id="CHEBI:18420"/>
    </cofactor>
</comment>